<evidence type="ECO:0000259" key="1">
    <source>
        <dbReference type="Pfam" id="PF08279"/>
    </source>
</evidence>
<feature type="domain" description="WYL" evidence="2">
    <location>
        <begin position="138"/>
        <end position="203"/>
    </location>
</feature>
<evidence type="ECO:0000259" key="2">
    <source>
        <dbReference type="Pfam" id="PF13280"/>
    </source>
</evidence>
<dbReference type="Gene3D" id="1.10.10.10">
    <property type="entry name" value="Winged helix-like DNA-binding domain superfamily/Winged helix DNA-binding domain"/>
    <property type="match status" value="1"/>
</dbReference>
<accession>A0ABT7JS63</accession>
<dbReference type="Proteomes" id="UP001172645">
    <property type="component" value="Unassembled WGS sequence"/>
</dbReference>
<reference evidence="3" key="1">
    <citation type="submission" date="2023-06" db="EMBL/GenBank/DDBJ databases">
        <title>Phylogenetic Diversity of Rhizobium strains.</title>
        <authorList>
            <person name="Moura F.T."/>
            <person name="Helene L.C.F."/>
            <person name="Hungria M."/>
        </authorList>
    </citation>
    <scope>NUCLEOTIDE SEQUENCE</scope>
    <source>
        <strain evidence="3">CCGE526</strain>
    </source>
</reference>
<gene>
    <name evidence="3" type="ORF">PY649_09830</name>
</gene>
<dbReference type="PANTHER" id="PTHR34580:SF3">
    <property type="entry name" value="PROTEIN PAFB"/>
    <property type="match status" value="1"/>
</dbReference>
<dbReference type="EMBL" id="JARFYM010000005">
    <property type="protein sequence ID" value="MDL2399192.1"/>
    <property type="molecule type" value="Genomic_DNA"/>
</dbReference>
<feature type="domain" description="Helix-turn-helix type 11" evidence="1">
    <location>
        <begin position="6"/>
        <end position="59"/>
    </location>
</feature>
<name>A0ABT7JS63_9HYPH</name>
<dbReference type="RefSeq" id="WP_285868116.1">
    <property type="nucleotide sequence ID" value="NZ_JARFYM010000005.1"/>
</dbReference>
<dbReference type="PANTHER" id="PTHR34580">
    <property type="match status" value="1"/>
</dbReference>
<dbReference type="InterPro" id="IPR051534">
    <property type="entry name" value="CBASS_pafABC_assoc_protein"/>
</dbReference>
<dbReference type="SUPFAM" id="SSF46785">
    <property type="entry name" value="Winged helix' DNA-binding domain"/>
    <property type="match status" value="1"/>
</dbReference>
<keyword evidence="4" id="KW-1185">Reference proteome</keyword>
<dbReference type="Pfam" id="PF13280">
    <property type="entry name" value="WYL"/>
    <property type="match status" value="1"/>
</dbReference>
<dbReference type="InterPro" id="IPR013196">
    <property type="entry name" value="HTH_11"/>
</dbReference>
<dbReference type="PROSITE" id="PS52050">
    <property type="entry name" value="WYL"/>
    <property type="match status" value="1"/>
</dbReference>
<dbReference type="InterPro" id="IPR036388">
    <property type="entry name" value="WH-like_DNA-bd_sf"/>
</dbReference>
<sequence length="248" mass="28651">MRRADRLFQIIQVLRRSTRPVTAAAIAEELEVSKRTVYRDIGDLIGQRVPISGEAGFGYLLDRSYDMPPLMFTPDEVEAVVLGAQWVANHSDTLIANAARDVITKIEAAVPEKLRPFIAEPSIGVRPGSRPPTEIIDLADIREAIRQRRKLALRYRAENGETTERIVWPVILGYAESHRLLVAWCELRQEFRHFRCDRILAAKLCDEPIGLRMVELRRRWQRWREETFEPRQNTSRAAEGAKDQELRR</sequence>
<protein>
    <submittedName>
        <fullName evidence="3">YafY family protein</fullName>
    </submittedName>
</protein>
<dbReference type="InterPro" id="IPR036390">
    <property type="entry name" value="WH_DNA-bd_sf"/>
</dbReference>
<organism evidence="3 4">
    <name type="scientific">Rhizobium mayense</name>
    <dbReference type="NCBI Taxonomy" id="1312184"/>
    <lineage>
        <taxon>Bacteria</taxon>
        <taxon>Pseudomonadati</taxon>
        <taxon>Pseudomonadota</taxon>
        <taxon>Alphaproteobacteria</taxon>
        <taxon>Hyphomicrobiales</taxon>
        <taxon>Rhizobiaceae</taxon>
        <taxon>Rhizobium/Agrobacterium group</taxon>
        <taxon>Rhizobium</taxon>
    </lineage>
</organism>
<evidence type="ECO:0000313" key="3">
    <source>
        <dbReference type="EMBL" id="MDL2399192.1"/>
    </source>
</evidence>
<evidence type="ECO:0000313" key="4">
    <source>
        <dbReference type="Proteomes" id="UP001172645"/>
    </source>
</evidence>
<dbReference type="InterPro" id="IPR026881">
    <property type="entry name" value="WYL_dom"/>
</dbReference>
<proteinExistence type="predicted"/>
<comment type="caution">
    <text evidence="3">The sequence shown here is derived from an EMBL/GenBank/DDBJ whole genome shotgun (WGS) entry which is preliminary data.</text>
</comment>
<dbReference type="Pfam" id="PF08279">
    <property type="entry name" value="HTH_11"/>
    <property type="match status" value="1"/>
</dbReference>